<protein>
    <submittedName>
        <fullName evidence="1">Uncharacterized protein</fullName>
    </submittedName>
</protein>
<dbReference type="EMBL" id="LAZR01060795">
    <property type="protein sequence ID" value="KKK64939.1"/>
    <property type="molecule type" value="Genomic_DNA"/>
</dbReference>
<sequence length="52" mass="6306">MKKKIVWRGKEETIEEVPTDPKILENVKKGYSYIPERERVYVRGRQWSVEQV</sequence>
<gene>
    <name evidence="1" type="ORF">LCGC14_2979170</name>
</gene>
<accession>A0A0F8ZEP5</accession>
<dbReference type="AlphaFoldDB" id="A0A0F8ZEP5"/>
<comment type="caution">
    <text evidence="1">The sequence shown here is derived from an EMBL/GenBank/DDBJ whole genome shotgun (WGS) entry which is preliminary data.</text>
</comment>
<reference evidence="1" key="1">
    <citation type="journal article" date="2015" name="Nature">
        <title>Complex archaea that bridge the gap between prokaryotes and eukaryotes.</title>
        <authorList>
            <person name="Spang A."/>
            <person name="Saw J.H."/>
            <person name="Jorgensen S.L."/>
            <person name="Zaremba-Niedzwiedzka K."/>
            <person name="Martijn J."/>
            <person name="Lind A.E."/>
            <person name="van Eijk R."/>
            <person name="Schleper C."/>
            <person name="Guy L."/>
            <person name="Ettema T.J."/>
        </authorList>
    </citation>
    <scope>NUCLEOTIDE SEQUENCE</scope>
</reference>
<name>A0A0F8ZEP5_9ZZZZ</name>
<proteinExistence type="predicted"/>
<organism evidence="1">
    <name type="scientific">marine sediment metagenome</name>
    <dbReference type="NCBI Taxonomy" id="412755"/>
    <lineage>
        <taxon>unclassified sequences</taxon>
        <taxon>metagenomes</taxon>
        <taxon>ecological metagenomes</taxon>
    </lineage>
</organism>
<evidence type="ECO:0000313" key="1">
    <source>
        <dbReference type="EMBL" id="KKK64939.1"/>
    </source>
</evidence>